<dbReference type="SMART" id="SM00448">
    <property type="entry name" value="REC"/>
    <property type="match status" value="1"/>
</dbReference>
<dbReference type="Gene3D" id="1.20.120.160">
    <property type="entry name" value="HPT domain"/>
    <property type="match status" value="1"/>
</dbReference>
<dbReference type="InterPro" id="IPR051315">
    <property type="entry name" value="Bact_Chemotaxis_CheA"/>
</dbReference>
<gene>
    <name evidence="14" type="ORF">CLV44_11888</name>
</gene>
<feature type="domain" description="Histidine kinase" evidence="11">
    <location>
        <begin position="841"/>
        <end position="1081"/>
    </location>
</feature>
<comment type="function">
    <text evidence="8">Involved in the transmission of sensory signals from the chemoreceptors to the flagellar motors. CheA is autophosphorylated; it can transfer its phosphate group to either CheB or CheY.</text>
</comment>
<dbReference type="PANTHER" id="PTHR43395:SF8">
    <property type="entry name" value="HISTIDINE KINASE"/>
    <property type="match status" value="1"/>
</dbReference>
<evidence type="ECO:0000256" key="4">
    <source>
        <dbReference type="ARBA" id="ARBA00022553"/>
    </source>
</evidence>
<feature type="domain" description="Response regulatory" evidence="12">
    <location>
        <begin position="1239"/>
        <end position="1355"/>
    </location>
</feature>
<dbReference type="Pfam" id="PF00072">
    <property type="entry name" value="Response_reg"/>
    <property type="match status" value="1"/>
</dbReference>
<evidence type="ECO:0000256" key="6">
    <source>
        <dbReference type="ARBA" id="ARBA00022777"/>
    </source>
</evidence>
<dbReference type="CDD" id="cd00088">
    <property type="entry name" value="HPT"/>
    <property type="match status" value="1"/>
</dbReference>
<organism evidence="14 15">
    <name type="scientific">Marinobacterium halophilum</name>
    <dbReference type="NCBI Taxonomy" id="267374"/>
    <lineage>
        <taxon>Bacteria</taxon>
        <taxon>Pseudomonadati</taxon>
        <taxon>Pseudomonadota</taxon>
        <taxon>Gammaproteobacteria</taxon>
        <taxon>Oceanospirillales</taxon>
        <taxon>Oceanospirillaceae</taxon>
        <taxon>Marinobacterium</taxon>
    </lineage>
</organism>
<evidence type="ECO:0000313" key="15">
    <source>
        <dbReference type="Proteomes" id="UP000242133"/>
    </source>
</evidence>
<evidence type="ECO:0000259" key="13">
    <source>
        <dbReference type="PROSITE" id="PS50894"/>
    </source>
</evidence>
<feature type="modified residue" description="4-aspartylphosphate" evidence="10">
    <location>
        <position position="1288"/>
    </location>
</feature>
<evidence type="ECO:0000256" key="10">
    <source>
        <dbReference type="PROSITE-ProRule" id="PRU00169"/>
    </source>
</evidence>
<evidence type="ECO:0000313" key="14">
    <source>
        <dbReference type="EMBL" id="PSL12410.1"/>
    </source>
</evidence>
<dbReference type="PROSITE" id="PS50110">
    <property type="entry name" value="RESPONSE_REGULATORY"/>
    <property type="match status" value="1"/>
</dbReference>
<proteinExistence type="predicted"/>
<dbReference type="SMART" id="SM00387">
    <property type="entry name" value="HATPase_c"/>
    <property type="match status" value="1"/>
</dbReference>
<dbReference type="PANTHER" id="PTHR43395">
    <property type="entry name" value="SENSOR HISTIDINE KINASE CHEA"/>
    <property type="match status" value="1"/>
</dbReference>
<dbReference type="GO" id="GO:0000155">
    <property type="term" value="F:phosphorelay sensor kinase activity"/>
    <property type="evidence" value="ECO:0007669"/>
    <property type="project" value="UniProtKB-ARBA"/>
</dbReference>
<dbReference type="EC" id="2.7.13.3" evidence="2"/>
<keyword evidence="4 10" id="KW-0597">Phosphoprotein</keyword>
<dbReference type="SUPFAM" id="SSF50341">
    <property type="entry name" value="CheW-like"/>
    <property type="match status" value="1"/>
</dbReference>
<feature type="modified residue" description="Phosphohistidine" evidence="9">
    <location>
        <position position="630"/>
    </location>
</feature>
<keyword evidence="5" id="KW-0808">Transferase</keyword>
<dbReference type="RefSeq" id="WP_245912690.1">
    <property type="nucleotide sequence ID" value="NZ_PYGI01000018.1"/>
</dbReference>
<protein>
    <recommendedName>
        <fullName evidence="3">Chemotaxis protein CheA</fullName>
        <ecNumber evidence="2">2.7.13.3</ecNumber>
    </recommendedName>
</protein>
<dbReference type="InterPro" id="IPR036061">
    <property type="entry name" value="CheW-like_dom_sf"/>
</dbReference>
<dbReference type="EMBL" id="PYGI01000018">
    <property type="protein sequence ID" value="PSL12410.1"/>
    <property type="molecule type" value="Genomic_DNA"/>
</dbReference>
<dbReference type="PROSITE" id="PS50109">
    <property type="entry name" value="HIS_KIN"/>
    <property type="match status" value="1"/>
</dbReference>
<evidence type="ECO:0000256" key="1">
    <source>
        <dbReference type="ARBA" id="ARBA00000085"/>
    </source>
</evidence>
<dbReference type="InterPro" id="IPR011006">
    <property type="entry name" value="CheY-like_superfamily"/>
</dbReference>
<evidence type="ECO:0000256" key="5">
    <source>
        <dbReference type="ARBA" id="ARBA00022679"/>
    </source>
</evidence>
<dbReference type="InterPro" id="IPR005467">
    <property type="entry name" value="His_kinase_dom"/>
</dbReference>
<dbReference type="GO" id="GO:0006935">
    <property type="term" value="P:chemotaxis"/>
    <property type="evidence" value="ECO:0007669"/>
    <property type="project" value="InterPro"/>
</dbReference>
<keyword evidence="15" id="KW-1185">Reference proteome</keyword>
<reference evidence="14 15" key="1">
    <citation type="submission" date="2018-03" db="EMBL/GenBank/DDBJ databases">
        <title>Genomic Encyclopedia of Archaeal and Bacterial Type Strains, Phase II (KMG-II): from individual species to whole genera.</title>
        <authorList>
            <person name="Goeker M."/>
        </authorList>
    </citation>
    <scope>NUCLEOTIDE SEQUENCE [LARGE SCALE GENOMIC DNA]</scope>
    <source>
        <strain evidence="14 15">DSM 17586</strain>
    </source>
</reference>
<dbReference type="InterPro" id="IPR001789">
    <property type="entry name" value="Sig_transdc_resp-reg_receiver"/>
</dbReference>
<dbReference type="Gene3D" id="2.30.30.40">
    <property type="entry name" value="SH3 Domains"/>
    <property type="match status" value="1"/>
</dbReference>
<dbReference type="SUPFAM" id="SSF52172">
    <property type="entry name" value="CheY-like"/>
    <property type="match status" value="1"/>
</dbReference>
<dbReference type="Gene3D" id="3.40.50.2300">
    <property type="match status" value="1"/>
</dbReference>
<comment type="catalytic activity">
    <reaction evidence="1">
        <text>ATP + protein L-histidine = ADP + protein N-phospho-L-histidine.</text>
        <dbReference type="EC" id="2.7.13.3"/>
    </reaction>
</comment>
<evidence type="ECO:0000256" key="3">
    <source>
        <dbReference type="ARBA" id="ARBA00021495"/>
    </source>
</evidence>
<accession>A0A2P8ESG7</accession>
<dbReference type="Pfam" id="PF01584">
    <property type="entry name" value="CheW"/>
    <property type="match status" value="1"/>
</dbReference>
<evidence type="ECO:0000256" key="8">
    <source>
        <dbReference type="ARBA" id="ARBA00035100"/>
    </source>
</evidence>
<dbReference type="PRINTS" id="PR00344">
    <property type="entry name" value="BCTRLSENSOR"/>
</dbReference>
<dbReference type="Gene3D" id="3.30.565.10">
    <property type="entry name" value="Histidine kinase-like ATPase, C-terminal domain"/>
    <property type="match status" value="1"/>
</dbReference>
<evidence type="ECO:0000259" key="11">
    <source>
        <dbReference type="PROSITE" id="PS50109"/>
    </source>
</evidence>
<evidence type="ECO:0000256" key="2">
    <source>
        <dbReference type="ARBA" id="ARBA00012438"/>
    </source>
</evidence>
<dbReference type="InterPro" id="IPR003594">
    <property type="entry name" value="HATPase_dom"/>
</dbReference>
<dbReference type="SUPFAM" id="SSF55874">
    <property type="entry name" value="ATPase domain of HSP90 chaperone/DNA topoisomerase II/histidine kinase"/>
    <property type="match status" value="1"/>
</dbReference>
<dbReference type="InterPro" id="IPR036641">
    <property type="entry name" value="HPT_dom_sf"/>
</dbReference>
<feature type="domain" description="HPt" evidence="13">
    <location>
        <begin position="584"/>
        <end position="687"/>
    </location>
</feature>
<evidence type="ECO:0000256" key="9">
    <source>
        <dbReference type="PROSITE-ProRule" id="PRU00110"/>
    </source>
</evidence>
<evidence type="ECO:0000256" key="7">
    <source>
        <dbReference type="ARBA" id="ARBA00023012"/>
    </source>
</evidence>
<dbReference type="InterPro" id="IPR002545">
    <property type="entry name" value="CheW-lke_dom"/>
</dbReference>
<dbReference type="Proteomes" id="UP000242133">
    <property type="component" value="Unassembled WGS sequence"/>
</dbReference>
<dbReference type="InterPro" id="IPR036890">
    <property type="entry name" value="HATPase_C_sf"/>
</dbReference>
<dbReference type="SMART" id="SM00073">
    <property type="entry name" value="HPT"/>
    <property type="match status" value="1"/>
</dbReference>
<dbReference type="SMART" id="SM00260">
    <property type="entry name" value="CheW"/>
    <property type="match status" value="1"/>
</dbReference>
<dbReference type="Pfam" id="PF01627">
    <property type="entry name" value="Hpt"/>
    <property type="match status" value="1"/>
</dbReference>
<sequence length="1356" mass="147480">MTTDMAQWSDAQEQLSALKLTLDGTTDCKPEWLAENLQALADSCLDAGLSGSADLMAMLAEIIESEEQTAPLSPAQQQLVQSLLTLLPTNGATPATATDTLTSQLAALASPLWQAPLDEDDLDALPELLLEDWQQLTDEDPDTMLEEAPQSAIQCAETPDALAEALQTLAEPLTEAENPLPADLVALAAELISSCDDLDHPLIARATPLLQALIHAPERATAEAVIDLLAAPEWPEPMDADDLEDQRALLDEVFGDATEHDDADDQSAVSTPVPEEEHTASLLDTADSPAALAELLNLLSEPLTEADNPLLGDLVVLASELIDSCDSLDQPPISRIKPVLHDLIETRSHDSATAVIDLLASPEWPEPLEAEDLEDQRALLDEMFAAPSPAIDPSPEPIAATPVADAVIDTPLVPFCEIDMAALEQAGPSVDPGILGMLTGSLQALQEQWQTTDANDTLLEASLDALTPLARACSTVNLTGLHLLLTGLGYNLSHFQQHPGQFQNPQREQIATCLQAIHLHLGALADKGLREDLIDAFSDDRLPIHAEPQQAAFLSGLMALASIQSPDDIECETATADEVALQVSSEIDPQLMEMLYDELPVLVEEFQQQLQAVLVDHEADALLSAQRAAHTIKGLANMAGIRGLANLTHHLEDILEVLTDAKVFPGSKLTRELTAASDCLAQMSESITEETDAPDNALHQLQQLMNWFYRLRTEGIECADEVLDDADQAMPPQPVATTAPVKAVASAPAADKPEVDKEHAHIRVAVSILDNLFRIAGESSTLNAQLDDTLSQLRRLSRSNRERQRGVQKVLFDLEQQLQDHFTLNAHLNESDSDFDPLEMDRYNTMHTTLSQLQEAVADVREVDQETDHQLRHLAELHVRQSNLQDESLDNVLHTRQIAVKTISSRMQRIMRQACGTAGKQARLVIEGEDVLMDSQILNQLADPLMHIIRNAVDHGLETPHLRFEAGKDETGTLTISFSQRNGKVYVSCADDGAGINLTRVREIAEQKGLITADTVLNDREVQRLILVPGFSTRDEISQLSGRGIGMDVVYQQVTRMQGTLNIHSTTGAGSRFELSMPASSLLVHALLVRSAGGRVYALSSHTVEQSLLSIDGEFKQTDNGTRFITADGEYPAYALDTLMGEPKADYHGMRLHPVLLVNLDHGEKAAVMVREVLAHRELVFKPLGEYLPDIAGIPGVTILANGDVAPIVDLQARIIDRNSILRPAQEASEQAFELRLPHLLVVDDSLSARKTLATLLSDSGYQVTTAIDGLDALDKVRSDPPELILTDLEMPRMTGMELAAIIRNSKQFNTIPVIMITSRSTLKHRGEAEAAGVSAYLTKPWTEAGVLERVQSLLF</sequence>
<dbReference type="InterPro" id="IPR004358">
    <property type="entry name" value="Sig_transdc_His_kin-like_C"/>
</dbReference>
<name>A0A2P8ESG7_9GAMM</name>
<dbReference type="PROSITE" id="PS50894">
    <property type="entry name" value="HPT"/>
    <property type="match status" value="1"/>
</dbReference>
<keyword evidence="7" id="KW-0902">Two-component regulatory system</keyword>
<dbReference type="Pfam" id="PF02518">
    <property type="entry name" value="HATPase_c"/>
    <property type="match status" value="1"/>
</dbReference>
<comment type="caution">
    <text evidence="14">The sequence shown here is derived from an EMBL/GenBank/DDBJ whole genome shotgun (WGS) entry which is preliminary data.</text>
</comment>
<dbReference type="SUPFAM" id="SSF47226">
    <property type="entry name" value="Histidine-containing phosphotransfer domain, HPT domain"/>
    <property type="match status" value="1"/>
</dbReference>
<evidence type="ECO:0000259" key="12">
    <source>
        <dbReference type="PROSITE" id="PS50110"/>
    </source>
</evidence>
<dbReference type="FunFam" id="3.30.565.10:FF:000016">
    <property type="entry name" value="Chemotaxis protein CheA, putative"/>
    <property type="match status" value="1"/>
</dbReference>
<dbReference type="InterPro" id="IPR008207">
    <property type="entry name" value="Sig_transdc_His_kin_Hpt_dom"/>
</dbReference>
<keyword evidence="6 14" id="KW-0418">Kinase</keyword>